<comment type="caution">
    <text evidence="1">The sequence shown here is derived from an EMBL/GenBank/DDBJ whole genome shotgun (WGS) entry which is preliminary data.</text>
</comment>
<gene>
    <name evidence="1" type="ORF">DSM107014_16025</name>
</gene>
<accession>A0A941GWQ7</accession>
<dbReference type="EMBL" id="JADQBC010000130">
    <property type="protein sequence ID" value="MBR8829380.1"/>
    <property type="molecule type" value="Genomic_DNA"/>
</dbReference>
<dbReference type="Proteomes" id="UP000767446">
    <property type="component" value="Unassembled WGS sequence"/>
</dbReference>
<sequence length="486" mass="56914">MAIRKTLIITVGTRQIGWKCKDGIIRCFGTDGGRNEPKHTDELYQELGVTRGHEQEGDRTYPWGVRDLGEKYFEYCQEWLGEDFSKVQLLMDEKIIQDHTDLNHIILWGTNQPETVSWSYRRSDTLWLAKLMEKKIKATFPKLKVDVFDPQIPLNNLSDIREELEEFILEFALENIKTDDEFTLMIENKGSTPTISESISICAAGLVRQYNIINIVPEQPEPSYEVNTSSRFAETYKTTAIVEYFWPLEKLRVISAWERGDFEEARIWLASHQTKHEVIYKLAKWLSLSINGEINKYFITKIGQWINSKAVKKLAEPEKITDWQQKLQAIKENQYAKTWETFFLFETLFQRKNYTTAFIIFAQTLERLLYLEWQSIQYDDNSNFESLINEWCEVNGENNSKFRDLLHKIRTLRNKVIHKAKPVTEKDLSDLRISIQNSLTVTDDNKESIKGFKAVLEKICKKNYETPPETLMRSLANWGLSVLNNS</sequence>
<dbReference type="AlphaFoldDB" id="A0A941GWQ7"/>
<reference evidence="1" key="1">
    <citation type="submission" date="2021-02" db="EMBL/GenBank/DDBJ databases">
        <title>Metagenome analyses of Stigonema ocellatum DSM 106950, Chlorogloea purpurea SAG 13.99 and Gomphosphaeria aponina DSM 107014.</title>
        <authorList>
            <person name="Marter P."/>
            <person name="Huang S."/>
        </authorList>
    </citation>
    <scope>NUCLEOTIDE SEQUENCE</scope>
    <source>
        <strain evidence="1">JP213</strain>
    </source>
</reference>
<name>A0A941GWQ7_9CHRO</name>
<evidence type="ECO:0000313" key="1">
    <source>
        <dbReference type="EMBL" id="MBR8829380.1"/>
    </source>
</evidence>
<protein>
    <submittedName>
        <fullName evidence="1">Uncharacterized protein</fullName>
    </submittedName>
</protein>
<evidence type="ECO:0000313" key="2">
    <source>
        <dbReference type="Proteomes" id="UP000767446"/>
    </source>
</evidence>
<proteinExistence type="predicted"/>
<organism evidence="1 2">
    <name type="scientific">Gomphosphaeria aponina SAG 52.96 = DSM 107014</name>
    <dbReference type="NCBI Taxonomy" id="1521640"/>
    <lineage>
        <taxon>Bacteria</taxon>
        <taxon>Bacillati</taxon>
        <taxon>Cyanobacteriota</taxon>
        <taxon>Cyanophyceae</taxon>
        <taxon>Oscillatoriophycideae</taxon>
        <taxon>Chroococcales</taxon>
        <taxon>Gomphosphaeriaceae</taxon>
        <taxon>Gomphosphaeria</taxon>
    </lineage>
</organism>